<keyword evidence="11" id="KW-1185">Reference proteome</keyword>
<dbReference type="InterPro" id="IPR045853">
    <property type="entry name" value="Pep_chain_release_fac_I_sf"/>
</dbReference>
<dbReference type="GO" id="GO:0005737">
    <property type="term" value="C:cytoplasm"/>
    <property type="evidence" value="ECO:0007669"/>
    <property type="project" value="UniProtKB-SubCell"/>
</dbReference>
<dbReference type="SMART" id="SM00937">
    <property type="entry name" value="PCRF"/>
    <property type="match status" value="1"/>
</dbReference>
<dbReference type="KEGG" id="cfl:Cfla_1061"/>
<name>D5ULC4_CELFN</name>
<dbReference type="Proteomes" id="UP000000849">
    <property type="component" value="Chromosome"/>
</dbReference>
<dbReference type="Gene3D" id="3.30.160.20">
    <property type="match status" value="1"/>
</dbReference>
<accession>D5ULC4</accession>
<comment type="subcellular location">
    <subcellularLocation>
        <location evidence="7">Cytoplasm</location>
    </subcellularLocation>
</comment>
<feature type="modified residue" description="N5-methylglutamine" evidence="7">
    <location>
        <position position="266"/>
    </location>
</feature>
<dbReference type="Gene3D" id="3.30.70.1660">
    <property type="match status" value="1"/>
</dbReference>
<dbReference type="EMBL" id="CP001964">
    <property type="protein sequence ID" value="ADG73966.1"/>
    <property type="molecule type" value="Genomic_DNA"/>
</dbReference>
<dbReference type="PROSITE" id="PS00745">
    <property type="entry name" value="RF_PROK_I"/>
    <property type="match status" value="1"/>
</dbReference>
<dbReference type="Gene3D" id="6.10.140.1950">
    <property type="match status" value="1"/>
</dbReference>
<dbReference type="Pfam" id="PF00472">
    <property type="entry name" value="RF-1"/>
    <property type="match status" value="1"/>
</dbReference>
<dbReference type="HAMAP" id="MF_00093">
    <property type="entry name" value="Rel_fac_1"/>
    <property type="match status" value="1"/>
</dbReference>
<evidence type="ECO:0000256" key="4">
    <source>
        <dbReference type="ARBA" id="ARBA00022490"/>
    </source>
</evidence>
<evidence type="ECO:0000256" key="8">
    <source>
        <dbReference type="SAM" id="Coils"/>
    </source>
</evidence>
<dbReference type="GO" id="GO:0016149">
    <property type="term" value="F:translation release factor activity, codon specific"/>
    <property type="evidence" value="ECO:0007669"/>
    <property type="project" value="UniProtKB-UniRule"/>
</dbReference>
<dbReference type="eggNOG" id="COG0216">
    <property type="taxonomic scope" value="Bacteria"/>
</dbReference>
<evidence type="ECO:0000259" key="9">
    <source>
        <dbReference type="PROSITE" id="PS00745"/>
    </source>
</evidence>
<sequence>MVVSARAPALLLCRAAAGRPTSVPVGGTQVEQLDAVEAMLAEHAQIERDLADPAVHADAARARRLGRRYAELGRVVQAYRQWRAAADDAQAAAELAAEDASFATEVPALQAAADEAAERLHRVLVPRDPDDGRDVILEIKAGEGGEESALFAGDLLRMYTRYAERQGWSVQVLDATESDLGGVKDAQVAVKARAAGPPEDGVWAHLKYEGGVHRVQRVPVTESQGRIHTSAAGVMVFPEADDDGDVDIDQNDLRIDVYRSSGPGGQSVNTTDSAVRITHVPTGIVVSMQNEKSQLQNREQAMRVLRARLLAARQEEAAAAASEARRSQVRTVDRSERIRTYNFPENRIADHRTGYKAYNLDQVLDGDLGPVIASAVEADDAARLAAAGGGVA</sequence>
<feature type="domain" description="Prokaryotic-type class I peptide chain release factors" evidence="9">
    <location>
        <begin position="259"/>
        <end position="275"/>
    </location>
</feature>
<evidence type="ECO:0000256" key="7">
    <source>
        <dbReference type="HAMAP-Rule" id="MF_00093"/>
    </source>
</evidence>
<reference evidence="10 11" key="1">
    <citation type="journal article" date="2010" name="Stand. Genomic Sci.">
        <title>Complete genome sequence of Cellulomonas flavigena type strain (134).</title>
        <authorList>
            <person name="Abt B."/>
            <person name="Foster B."/>
            <person name="Lapidus A."/>
            <person name="Clum A."/>
            <person name="Sun H."/>
            <person name="Pukall R."/>
            <person name="Lucas S."/>
            <person name="Glavina Del Rio T."/>
            <person name="Nolan M."/>
            <person name="Tice H."/>
            <person name="Cheng J.F."/>
            <person name="Pitluck S."/>
            <person name="Liolios K."/>
            <person name="Ivanova N."/>
            <person name="Mavromatis K."/>
            <person name="Ovchinnikova G."/>
            <person name="Pati A."/>
            <person name="Goodwin L."/>
            <person name="Chen A."/>
            <person name="Palaniappan K."/>
            <person name="Land M."/>
            <person name="Hauser L."/>
            <person name="Chang Y.J."/>
            <person name="Jeffries C.D."/>
            <person name="Rohde M."/>
            <person name="Goker M."/>
            <person name="Woyke T."/>
            <person name="Bristow J."/>
            <person name="Eisen J.A."/>
            <person name="Markowitz V."/>
            <person name="Hugenholtz P."/>
            <person name="Kyrpides N.C."/>
            <person name="Klenk H.P."/>
        </authorList>
    </citation>
    <scope>NUCLEOTIDE SEQUENCE [LARGE SCALE GENOMIC DNA]</scope>
    <source>
        <strain evidence="11">ATCC 482 / DSM 20109 / BCRC 11376 / JCM 18109 / NBRC 3775 / NCIMB 8073 / NRS 134</strain>
    </source>
</reference>
<keyword evidence="8" id="KW-0175">Coiled coil</keyword>
<evidence type="ECO:0000313" key="11">
    <source>
        <dbReference type="Proteomes" id="UP000000849"/>
    </source>
</evidence>
<dbReference type="AlphaFoldDB" id="D5ULC4"/>
<dbReference type="PANTHER" id="PTHR43804:SF7">
    <property type="entry name" value="LD18447P"/>
    <property type="match status" value="1"/>
</dbReference>
<keyword evidence="3 7" id="KW-0488">Methylation</keyword>
<evidence type="ECO:0000256" key="3">
    <source>
        <dbReference type="ARBA" id="ARBA00022481"/>
    </source>
</evidence>
<evidence type="ECO:0000256" key="1">
    <source>
        <dbReference type="ARBA" id="ARBA00002986"/>
    </source>
</evidence>
<keyword evidence="4 7" id="KW-0963">Cytoplasm</keyword>
<protein>
    <recommendedName>
        <fullName evidence="6 7">Peptide chain release factor 1</fullName>
        <shortName evidence="7">RF-1</shortName>
    </recommendedName>
</protein>
<evidence type="ECO:0000256" key="2">
    <source>
        <dbReference type="ARBA" id="ARBA00010835"/>
    </source>
</evidence>
<dbReference type="NCBIfam" id="TIGR00019">
    <property type="entry name" value="prfA"/>
    <property type="match status" value="1"/>
</dbReference>
<dbReference type="HOGENOM" id="CLU_036856_0_1_11"/>
<keyword evidence="5 7" id="KW-0648">Protein biosynthesis</keyword>
<dbReference type="Pfam" id="PF03462">
    <property type="entry name" value="PCRF"/>
    <property type="match status" value="1"/>
</dbReference>
<comment type="PTM">
    <text evidence="7">Methylated by PrmC. Methylation increases the termination efficiency of RF1.</text>
</comment>
<dbReference type="InterPro" id="IPR005139">
    <property type="entry name" value="PCRF"/>
</dbReference>
<dbReference type="InterPro" id="IPR000352">
    <property type="entry name" value="Pep_chain_release_fac_I"/>
</dbReference>
<dbReference type="InterPro" id="IPR050057">
    <property type="entry name" value="Prokaryotic/Mito_RF"/>
</dbReference>
<feature type="coiled-coil region" evidence="8">
    <location>
        <begin position="288"/>
        <end position="315"/>
    </location>
</feature>
<evidence type="ECO:0000256" key="5">
    <source>
        <dbReference type="ARBA" id="ARBA00022917"/>
    </source>
</evidence>
<gene>
    <name evidence="7" type="primary">prfA</name>
    <name evidence="10" type="ordered locus">Cfla_1061</name>
</gene>
<comment type="similarity">
    <text evidence="2 7">Belongs to the prokaryotic/mitochondrial release factor family.</text>
</comment>
<comment type="function">
    <text evidence="1 7">Peptide chain release factor 1 directs the termination of translation in response to the peptide chain termination codons UAG and UAA.</text>
</comment>
<dbReference type="STRING" id="446466.Cfla_1061"/>
<proteinExistence type="inferred from homology"/>
<dbReference type="FunFam" id="3.30.160.20:FF:000004">
    <property type="entry name" value="Peptide chain release factor 1"/>
    <property type="match status" value="1"/>
</dbReference>
<evidence type="ECO:0000313" key="10">
    <source>
        <dbReference type="EMBL" id="ADG73966.1"/>
    </source>
</evidence>
<dbReference type="PANTHER" id="PTHR43804">
    <property type="entry name" value="LD18447P"/>
    <property type="match status" value="1"/>
</dbReference>
<dbReference type="InterPro" id="IPR004373">
    <property type="entry name" value="RF-1"/>
</dbReference>
<dbReference type="OrthoDB" id="9806673at2"/>
<evidence type="ECO:0000256" key="6">
    <source>
        <dbReference type="ARBA" id="ARBA00050039"/>
    </source>
</evidence>
<dbReference type="SUPFAM" id="SSF75620">
    <property type="entry name" value="Release factor"/>
    <property type="match status" value="1"/>
</dbReference>
<organism evidence="10 11">
    <name type="scientific">Cellulomonas flavigena (strain ATCC 482 / DSM 20109 / BCRC 11376 / JCM 18109 / NBRC 3775 / NCIMB 8073 / NRS 134)</name>
    <dbReference type="NCBI Taxonomy" id="446466"/>
    <lineage>
        <taxon>Bacteria</taxon>
        <taxon>Bacillati</taxon>
        <taxon>Actinomycetota</taxon>
        <taxon>Actinomycetes</taxon>
        <taxon>Micrococcales</taxon>
        <taxon>Cellulomonadaceae</taxon>
        <taxon>Cellulomonas</taxon>
    </lineage>
</organism>
<dbReference type="NCBIfam" id="NF001859">
    <property type="entry name" value="PRK00591.1"/>
    <property type="match status" value="1"/>
</dbReference>